<comment type="similarity">
    <text evidence="3">Belongs to the ustYa family.</text>
</comment>
<dbReference type="PANTHER" id="PTHR33365">
    <property type="entry name" value="YALI0B05434P"/>
    <property type="match status" value="1"/>
</dbReference>
<evidence type="ECO:0000256" key="3">
    <source>
        <dbReference type="ARBA" id="ARBA00035112"/>
    </source>
</evidence>
<keyword evidence="4" id="KW-1133">Transmembrane helix</keyword>
<dbReference type="PANTHER" id="PTHR33365:SF11">
    <property type="entry name" value="TAT PATHWAY SIGNAL SEQUENCE"/>
    <property type="match status" value="1"/>
</dbReference>
<dbReference type="AlphaFoldDB" id="A0A9X0AKV6"/>
<accession>A0A9X0AKV6</accession>
<dbReference type="EMBL" id="JAPEIS010000007">
    <property type="protein sequence ID" value="KAJ8064634.1"/>
    <property type="molecule type" value="Genomic_DNA"/>
</dbReference>
<evidence type="ECO:0000256" key="1">
    <source>
        <dbReference type="ARBA" id="ARBA00004685"/>
    </source>
</evidence>
<evidence type="ECO:0000313" key="5">
    <source>
        <dbReference type="EMBL" id="KAJ8064634.1"/>
    </source>
</evidence>
<reference evidence="5" key="1">
    <citation type="submission" date="2022-11" db="EMBL/GenBank/DDBJ databases">
        <title>Genome Resource of Sclerotinia nivalis Strain SnTB1, a Plant Pathogen Isolated from American Ginseng.</title>
        <authorList>
            <person name="Fan S."/>
        </authorList>
    </citation>
    <scope>NUCLEOTIDE SEQUENCE</scope>
    <source>
        <strain evidence="5">SnTB1</strain>
    </source>
</reference>
<keyword evidence="4" id="KW-0472">Membrane</keyword>
<sequence length="214" mass="24290">MSSMGHRYDLVDGGRAGKARGAGDLGRTMAYHLLLMCIISAAFFAGRYSTTKTLDLVSAHELQLDTVLDTFKYNKTFGEPPSKTSDEAWESLFPVHGGFFKHPQLAPERSAFSVFHQLHCLNSLRIGFWSVYNGRHKRSTMGPEHEHGSGDMVDLSHMRHCIDLLRQSLMCQPDLTIERKNEELGGVTGFGTEHQCKNWEQLQLWTSQWEKFNN</sequence>
<dbReference type="Proteomes" id="UP001152300">
    <property type="component" value="Unassembled WGS sequence"/>
</dbReference>
<feature type="transmembrane region" description="Helical" evidence="4">
    <location>
        <begin position="29"/>
        <end position="46"/>
    </location>
</feature>
<keyword evidence="6" id="KW-1185">Reference proteome</keyword>
<dbReference type="GO" id="GO:0043386">
    <property type="term" value="P:mycotoxin biosynthetic process"/>
    <property type="evidence" value="ECO:0007669"/>
    <property type="project" value="InterPro"/>
</dbReference>
<gene>
    <name evidence="5" type="ORF">OCU04_006960</name>
</gene>
<evidence type="ECO:0008006" key="7">
    <source>
        <dbReference type="Google" id="ProtNLM"/>
    </source>
</evidence>
<comment type="caution">
    <text evidence="5">The sequence shown here is derived from an EMBL/GenBank/DDBJ whole genome shotgun (WGS) entry which is preliminary data.</text>
</comment>
<protein>
    <recommendedName>
        <fullName evidence="7">Oxidase ustYa</fullName>
    </recommendedName>
</protein>
<evidence type="ECO:0000256" key="2">
    <source>
        <dbReference type="ARBA" id="ARBA00023002"/>
    </source>
</evidence>
<evidence type="ECO:0000256" key="4">
    <source>
        <dbReference type="SAM" id="Phobius"/>
    </source>
</evidence>
<organism evidence="5 6">
    <name type="scientific">Sclerotinia nivalis</name>
    <dbReference type="NCBI Taxonomy" id="352851"/>
    <lineage>
        <taxon>Eukaryota</taxon>
        <taxon>Fungi</taxon>
        <taxon>Dikarya</taxon>
        <taxon>Ascomycota</taxon>
        <taxon>Pezizomycotina</taxon>
        <taxon>Leotiomycetes</taxon>
        <taxon>Helotiales</taxon>
        <taxon>Sclerotiniaceae</taxon>
        <taxon>Sclerotinia</taxon>
    </lineage>
</organism>
<keyword evidence="2" id="KW-0560">Oxidoreductase</keyword>
<proteinExistence type="inferred from homology"/>
<name>A0A9X0AKV6_9HELO</name>
<dbReference type="Pfam" id="PF11807">
    <property type="entry name" value="UstYa"/>
    <property type="match status" value="1"/>
</dbReference>
<dbReference type="GO" id="GO:0016491">
    <property type="term" value="F:oxidoreductase activity"/>
    <property type="evidence" value="ECO:0007669"/>
    <property type="project" value="UniProtKB-KW"/>
</dbReference>
<dbReference type="OrthoDB" id="3687641at2759"/>
<comment type="pathway">
    <text evidence="1">Mycotoxin biosynthesis.</text>
</comment>
<dbReference type="InterPro" id="IPR021765">
    <property type="entry name" value="UstYa-like"/>
</dbReference>
<keyword evidence="4" id="KW-0812">Transmembrane</keyword>
<evidence type="ECO:0000313" key="6">
    <source>
        <dbReference type="Proteomes" id="UP001152300"/>
    </source>
</evidence>